<dbReference type="SUPFAM" id="SSF56214">
    <property type="entry name" value="4'-phosphopantetheinyl transferase"/>
    <property type="match status" value="1"/>
</dbReference>
<protein>
    <submittedName>
        <fullName evidence="6">4'-phosphopantetheinyl transferase superfamily protein</fullName>
    </submittedName>
</protein>
<dbReference type="GO" id="GO:0000287">
    <property type="term" value="F:magnesium ion binding"/>
    <property type="evidence" value="ECO:0007669"/>
    <property type="project" value="InterPro"/>
</dbReference>
<evidence type="ECO:0000256" key="3">
    <source>
        <dbReference type="ARBA" id="ARBA00022842"/>
    </source>
</evidence>
<dbReference type="GO" id="GO:0008897">
    <property type="term" value="F:holo-[acyl-carrier-protein] synthase activity"/>
    <property type="evidence" value="ECO:0007669"/>
    <property type="project" value="InterPro"/>
</dbReference>
<dbReference type="OrthoDB" id="517356at2"/>
<gene>
    <name evidence="6" type="ORF">EXE58_03500</name>
</gene>
<dbReference type="InterPro" id="IPR004568">
    <property type="entry name" value="Ppantetheine-prot_Trfase_dom"/>
</dbReference>
<reference evidence="6 7" key="1">
    <citation type="submission" date="2019-03" db="EMBL/GenBank/DDBJ databases">
        <title>Three New Species of Nocardioides, Nocardioides euryhalodurans sp. nov., Nocardioides seonyuensis sp. nov. and Nocardioides eburneoflavus sp. nov. Iolated from Soil.</title>
        <authorList>
            <person name="Roh S.G."/>
            <person name="Lee C."/>
            <person name="Kim M.-K."/>
            <person name="Kim S.B."/>
        </authorList>
    </citation>
    <scope>NUCLEOTIDE SEQUENCE [LARGE SCALE GENOMIC DNA]</scope>
    <source>
        <strain evidence="6 7">MMS17-SY207-3</strain>
    </source>
</reference>
<dbReference type="Gene3D" id="3.90.470.20">
    <property type="entry name" value="4'-phosphopantetheinyl transferase domain"/>
    <property type="match status" value="1"/>
</dbReference>
<dbReference type="AlphaFoldDB" id="A0A4P7IC03"/>
<dbReference type="KEGG" id="nsn:EXE58_03500"/>
<evidence type="ECO:0000259" key="5">
    <source>
        <dbReference type="Pfam" id="PF01648"/>
    </source>
</evidence>
<evidence type="ECO:0000256" key="4">
    <source>
        <dbReference type="SAM" id="MobiDB-lite"/>
    </source>
</evidence>
<keyword evidence="7" id="KW-1185">Reference proteome</keyword>
<dbReference type="InterPro" id="IPR008278">
    <property type="entry name" value="4-PPantetheinyl_Trfase_dom"/>
</dbReference>
<evidence type="ECO:0000313" key="7">
    <source>
        <dbReference type="Proteomes" id="UP000294853"/>
    </source>
</evidence>
<dbReference type="Proteomes" id="UP000294853">
    <property type="component" value="Chromosome"/>
</dbReference>
<dbReference type="EMBL" id="CP038436">
    <property type="protein sequence ID" value="QBX54625.1"/>
    <property type="molecule type" value="Genomic_DNA"/>
</dbReference>
<proteinExistence type="predicted"/>
<feature type="domain" description="4'-phosphopantetheinyl transferase" evidence="5">
    <location>
        <begin position="35"/>
        <end position="112"/>
    </location>
</feature>
<accession>A0A4P7IC03</accession>
<sequence>MRATSTPAGVPSPPRRWSLCSPKRLTEAAAGGVVGVGVDVAATDRFERLLRRNAPRLWAHWYTQAEVEECLRHPRPALAATARFAVKEATYKAVGARFVHAVRWCDIEVLGSGPGWQVSLKGEVAAQATVAGAQKLHVTTDETADRVIAVVIARGSQSKSERAPSPPTYASPQSMKGDRS</sequence>
<dbReference type="NCBIfam" id="TIGR00556">
    <property type="entry name" value="pantethn_trn"/>
    <property type="match status" value="1"/>
</dbReference>
<evidence type="ECO:0000256" key="2">
    <source>
        <dbReference type="ARBA" id="ARBA00022723"/>
    </source>
</evidence>
<dbReference type="InterPro" id="IPR037143">
    <property type="entry name" value="4-PPantetheinyl_Trfase_dom_sf"/>
</dbReference>
<keyword evidence="1 6" id="KW-0808">Transferase</keyword>
<dbReference type="Pfam" id="PF01648">
    <property type="entry name" value="ACPS"/>
    <property type="match status" value="1"/>
</dbReference>
<organism evidence="6 7">
    <name type="scientific">Nocardioides seonyuensis</name>
    <dbReference type="NCBI Taxonomy" id="2518371"/>
    <lineage>
        <taxon>Bacteria</taxon>
        <taxon>Bacillati</taxon>
        <taxon>Actinomycetota</taxon>
        <taxon>Actinomycetes</taxon>
        <taxon>Propionibacteriales</taxon>
        <taxon>Nocardioidaceae</taxon>
        <taxon>Nocardioides</taxon>
    </lineage>
</organism>
<evidence type="ECO:0000313" key="6">
    <source>
        <dbReference type="EMBL" id="QBX54625.1"/>
    </source>
</evidence>
<name>A0A4P7IC03_9ACTN</name>
<evidence type="ECO:0000256" key="1">
    <source>
        <dbReference type="ARBA" id="ARBA00022679"/>
    </source>
</evidence>
<dbReference type="GO" id="GO:0006633">
    <property type="term" value="P:fatty acid biosynthetic process"/>
    <property type="evidence" value="ECO:0007669"/>
    <property type="project" value="InterPro"/>
</dbReference>
<keyword evidence="3" id="KW-0460">Magnesium</keyword>
<keyword evidence="2" id="KW-0479">Metal-binding</keyword>
<feature type="region of interest" description="Disordered" evidence="4">
    <location>
        <begin position="155"/>
        <end position="180"/>
    </location>
</feature>